<dbReference type="EMBL" id="RWGY01000029">
    <property type="protein sequence ID" value="TVU17664.1"/>
    <property type="molecule type" value="Genomic_DNA"/>
</dbReference>
<accession>A0A5J9U232</accession>
<evidence type="ECO:0000313" key="2">
    <source>
        <dbReference type="EMBL" id="TVU17664.1"/>
    </source>
</evidence>
<comment type="caution">
    <text evidence="2">The sequence shown here is derived from an EMBL/GenBank/DDBJ whole genome shotgun (WGS) entry which is preliminary data.</text>
</comment>
<evidence type="ECO:0000313" key="3">
    <source>
        <dbReference type="Proteomes" id="UP000324897"/>
    </source>
</evidence>
<reference evidence="2 3" key="1">
    <citation type="journal article" date="2019" name="Sci. Rep.">
        <title>A high-quality genome of Eragrostis curvula grass provides insights into Poaceae evolution and supports new strategies to enhance forage quality.</title>
        <authorList>
            <person name="Carballo J."/>
            <person name="Santos B.A.C.M."/>
            <person name="Zappacosta D."/>
            <person name="Garbus I."/>
            <person name="Selva J.P."/>
            <person name="Gallo C.A."/>
            <person name="Diaz A."/>
            <person name="Albertini E."/>
            <person name="Caccamo M."/>
            <person name="Echenique V."/>
        </authorList>
    </citation>
    <scope>NUCLEOTIDE SEQUENCE [LARGE SCALE GENOMIC DNA]</scope>
    <source>
        <strain evidence="3">cv. Victoria</strain>
        <tissue evidence="2">Leaf</tissue>
    </source>
</reference>
<feature type="region of interest" description="Disordered" evidence="1">
    <location>
        <begin position="49"/>
        <end position="112"/>
    </location>
</feature>
<feature type="region of interest" description="Disordered" evidence="1">
    <location>
        <begin position="1"/>
        <end position="33"/>
    </location>
</feature>
<keyword evidence="3" id="KW-1185">Reference proteome</keyword>
<dbReference type="AlphaFoldDB" id="A0A5J9U232"/>
<name>A0A5J9U232_9POAL</name>
<feature type="non-terminal residue" evidence="2">
    <location>
        <position position="136"/>
    </location>
</feature>
<dbReference type="Proteomes" id="UP000324897">
    <property type="component" value="Chromosome 7"/>
</dbReference>
<proteinExistence type="predicted"/>
<feature type="compositionally biased region" description="Polar residues" evidence="1">
    <location>
        <begin position="65"/>
        <end position="75"/>
    </location>
</feature>
<evidence type="ECO:0000256" key="1">
    <source>
        <dbReference type="SAM" id="MobiDB-lite"/>
    </source>
</evidence>
<sequence length="136" mass="14446">SAREDLVEPQESVPPSPLLNRETAQQRLDTPSLPPSSCIHFLLPRLLLGSGQPDRDQEIKLAGGATTQSPSTPLQKENAVPPGFAAASVPGEPEKGISASAMAPSKRQHPGTMTMTVDTDYLDCGICNHPLKPPIF</sequence>
<feature type="non-terminal residue" evidence="2">
    <location>
        <position position="1"/>
    </location>
</feature>
<dbReference type="Gramene" id="TVU17664">
    <property type="protein sequence ID" value="TVU17664"/>
    <property type="gene ID" value="EJB05_33712"/>
</dbReference>
<protein>
    <submittedName>
        <fullName evidence="2">Uncharacterized protein</fullName>
    </submittedName>
</protein>
<gene>
    <name evidence="2" type="ORF">EJB05_33712</name>
</gene>
<organism evidence="2 3">
    <name type="scientific">Eragrostis curvula</name>
    <name type="common">weeping love grass</name>
    <dbReference type="NCBI Taxonomy" id="38414"/>
    <lineage>
        <taxon>Eukaryota</taxon>
        <taxon>Viridiplantae</taxon>
        <taxon>Streptophyta</taxon>
        <taxon>Embryophyta</taxon>
        <taxon>Tracheophyta</taxon>
        <taxon>Spermatophyta</taxon>
        <taxon>Magnoliopsida</taxon>
        <taxon>Liliopsida</taxon>
        <taxon>Poales</taxon>
        <taxon>Poaceae</taxon>
        <taxon>PACMAD clade</taxon>
        <taxon>Chloridoideae</taxon>
        <taxon>Eragrostideae</taxon>
        <taxon>Eragrostidinae</taxon>
        <taxon>Eragrostis</taxon>
    </lineage>
</organism>